<dbReference type="Proteomes" id="UP001175353">
    <property type="component" value="Unassembled WGS sequence"/>
</dbReference>
<feature type="compositionally biased region" description="Polar residues" evidence="1">
    <location>
        <begin position="1"/>
        <end position="12"/>
    </location>
</feature>
<keyword evidence="5" id="KW-1185">Reference proteome</keyword>
<feature type="compositionally biased region" description="Polar residues" evidence="1">
    <location>
        <begin position="116"/>
        <end position="126"/>
    </location>
</feature>
<evidence type="ECO:0000313" key="4">
    <source>
        <dbReference type="Proteomes" id="UP001168146"/>
    </source>
</evidence>
<feature type="compositionally biased region" description="Basic and acidic residues" evidence="1">
    <location>
        <begin position="270"/>
        <end position="299"/>
    </location>
</feature>
<gene>
    <name evidence="2" type="ORF">LTR82_016346</name>
    <name evidence="3" type="ORF">LTR91_007939</name>
</gene>
<accession>A0AAN6J0F6</accession>
<organism evidence="2 4">
    <name type="scientific">Friedmanniomyces endolithicus</name>
    <dbReference type="NCBI Taxonomy" id="329885"/>
    <lineage>
        <taxon>Eukaryota</taxon>
        <taxon>Fungi</taxon>
        <taxon>Dikarya</taxon>
        <taxon>Ascomycota</taxon>
        <taxon>Pezizomycotina</taxon>
        <taxon>Dothideomycetes</taxon>
        <taxon>Dothideomycetidae</taxon>
        <taxon>Mycosphaerellales</taxon>
        <taxon>Teratosphaeriaceae</taxon>
        <taxon>Friedmanniomyces</taxon>
    </lineage>
</organism>
<evidence type="ECO:0008006" key="6">
    <source>
        <dbReference type="Google" id="ProtNLM"/>
    </source>
</evidence>
<protein>
    <recommendedName>
        <fullName evidence="6">RRM domain-containing protein</fullName>
    </recommendedName>
</protein>
<proteinExistence type="predicted"/>
<feature type="compositionally biased region" description="Gly residues" evidence="1">
    <location>
        <begin position="362"/>
        <end position="373"/>
    </location>
</feature>
<dbReference type="InterPro" id="IPR035979">
    <property type="entry name" value="RBD_domain_sf"/>
</dbReference>
<feature type="compositionally biased region" description="Basic and acidic residues" evidence="1">
    <location>
        <begin position="21"/>
        <end position="30"/>
    </location>
</feature>
<dbReference type="EMBL" id="JASUXU010000103">
    <property type="protein sequence ID" value="KAK0306510.1"/>
    <property type="molecule type" value="Genomic_DNA"/>
</dbReference>
<evidence type="ECO:0000313" key="2">
    <source>
        <dbReference type="EMBL" id="KAK0306510.1"/>
    </source>
</evidence>
<reference evidence="3" key="2">
    <citation type="submission" date="2023-06" db="EMBL/GenBank/DDBJ databases">
        <title>Black Yeasts Isolated from many extreme environments.</title>
        <authorList>
            <person name="Coleine C."/>
            <person name="Stajich J.E."/>
            <person name="Selbmann L."/>
        </authorList>
    </citation>
    <scope>NUCLEOTIDE SEQUENCE</scope>
    <source>
        <strain evidence="3">CCFEE 5200</strain>
    </source>
</reference>
<evidence type="ECO:0000313" key="3">
    <source>
        <dbReference type="EMBL" id="KAK0993584.1"/>
    </source>
</evidence>
<name>A0AAN6J0F6_9PEZI</name>
<feature type="compositionally biased region" description="Gly residues" evidence="1">
    <location>
        <begin position="336"/>
        <end position="353"/>
    </location>
</feature>
<dbReference type="Proteomes" id="UP001168146">
    <property type="component" value="Unassembled WGS sequence"/>
</dbReference>
<evidence type="ECO:0000313" key="5">
    <source>
        <dbReference type="Proteomes" id="UP001175353"/>
    </source>
</evidence>
<feature type="region of interest" description="Disordered" evidence="1">
    <location>
        <begin position="1"/>
        <end position="129"/>
    </location>
</feature>
<reference evidence="2" key="1">
    <citation type="submission" date="2021-12" db="EMBL/GenBank/DDBJ databases">
        <title>Black yeast isolated from Biological Soil Crust.</title>
        <authorList>
            <person name="Kurbessoian T."/>
        </authorList>
    </citation>
    <scope>NUCLEOTIDE SEQUENCE</scope>
    <source>
        <strain evidence="2">CCFEE 5208</strain>
    </source>
</reference>
<evidence type="ECO:0000256" key="1">
    <source>
        <dbReference type="SAM" id="MobiDB-lite"/>
    </source>
</evidence>
<feature type="region of interest" description="Disordered" evidence="1">
    <location>
        <begin position="270"/>
        <end position="373"/>
    </location>
</feature>
<dbReference type="EMBL" id="JAUJLE010000059">
    <property type="protein sequence ID" value="KAK0993584.1"/>
    <property type="molecule type" value="Genomic_DNA"/>
</dbReference>
<dbReference type="AlphaFoldDB" id="A0AAN6J0F6"/>
<dbReference type="SUPFAM" id="SSF54928">
    <property type="entry name" value="RNA-binding domain, RBD"/>
    <property type="match status" value="1"/>
</dbReference>
<sequence>MANGKNKGQAQGNVAAPLEQALEKSRREHAASLAQQMLGTNPQKLAQEMLGKHRRPTAPRMAGPGPGPVAGTLASRVGVTKPSHLSKPPTTDNYRAQDRNRDRDRDRRDAPREPITISSDSGSNAKGNGYVEREMADTGAGLSIRGAASGPYIVEASNFAPGTTAADIESVMQGVGGQLNYCRLVEATPTVIAQMSFVDKLGAEAVIKMFNNKKADGRTLLVQMLHNNGNAGYANGGAVEASLTVEEEPLSAFVDTIGDDAMEVDEHADARAAEDRQREERRREPREPREQRQPREPREPAYPTGPAQRQANDYQRRAEPAYQDGRFGFDGRDRGYGGARGGSLGRGGGGGGRMYSDRMTRGGRGGSGQSYRP</sequence>
<feature type="compositionally biased region" description="Polar residues" evidence="1">
    <location>
        <begin position="33"/>
        <end position="44"/>
    </location>
</feature>
<comment type="caution">
    <text evidence="2">The sequence shown here is derived from an EMBL/GenBank/DDBJ whole genome shotgun (WGS) entry which is preliminary data.</text>
</comment>
<feature type="compositionally biased region" description="Basic and acidic residues" evidence="1">
    <location>
        <begin position="95"/>
        <end position="112"/>
    </location>
</feature>
<dbReference type="GO" id="GO:0003676">
    <property type="term" value="F:nucleic acid binding"/>
    <property type="evidence" value="ECO:0007669"/>
    <property type="project" value="InterPro"/>
</dbReference>